<name>A0A176YQU5_9BRAD</name>
<comment type="caution">
    <text evidence="2">The sequence shown here is derived from an EMBL/GenBank/DDBJ whole genome shotgun (WGS) entry which is preliminary data.</text>
</comment>
<keyword evidence="1" id="KW-0472">Membrane</keyword>
<organism evidence="2 3">
    <name type="scientific">Bradyrhizobium centrolobii</name>
    <dbReference type="NCBI Taxonomy" id="1505087"/>
    <lineage>
        <taxon>Bacteria</taxon>
        <taxon>Pseudomonadati</taxon>
        <taxon>Pseudomonadota</taxon>
        <taxon>Alphaproteobacteria</taxon>
        <taxon>Hyphomicrobiales</taxon>
        <taxon>Nitrobacteraceae</taxon>
        <taxon>Bradyrhizobium</taxon>
    </lineage>
</organism>
<gene>
    <name evidence="2" type="ORF">AYJ54_13620</name>
</gene>
<keyword evidence="3" id="KW-1185">Reference proteome</keyword>
<proteinExistence type="predicted"/>
<feature type="transmembrane region" description="Helical" evidence="1">
    <location>
        <begin position="65"/>
        <end position="82"/>
    </location>
</feature>
<dbReference type="AlphaFoldDB" id="A0A176YQU5"/>
<keyword evidence="1" id="KW-1133">Transmembrane helix</keyword>
<dbReference type="Proteomes" id="UP000076959">
    <property type="component" value="Unassembled WGS sequence"/>
</dbReference>
<evidence type="ECO:0000256" key="1">
    <source>
        <dbReference type="SAM" id="Phobius"/>
    </source>
</evidence>
<protein>
    <submittedName>
        <fullName evidence="2">Uncharacterized protein</fullName>
    </submittedName>
</protein>
<evidence type="ECO:0000313" key="2">
    <source>
        <dbReference type="EMBL" id="OAF08690.1"/>
    </source>
</evidence>
<dbReference type="EMBL" id="LUUB01000059">
    <property type="protein sequence ID" value="OAF08690.1"/>
    <property type="molecule type" value="Genomic_DNA"/>
</dbReference>
<evidence type="ECO:0000313" key="3">
    <source>
        <dbReference type="Proteomes" id="UP000076959"/>
    </source>
</evidence>
<accession>A0A176YQU5</accession>
<sequence>MGTMRMVVRARRARNAKEFRRLEQIYLAEAELSTREIERDGLLKVARDCGYAADKIERRALIRKAVVLLAIAALALFAVLYIP</sequence>
<keyword evidence="1" id="KW-0812">Transmembrane</keyword>
<reference evidence="2 3" key="1">
    <citation type="submission" date="2016-03" db="EMBL/GenBank/DDBJ databases">
        <title>Draft Genome Sequence of the Strain BR 10245 (Bradyrhizobium sp.) isolated from nodules of Centrolobium paraense.</title>
        <authorList>
            <person name="Simoes-Araujo J.L.Sr."/>
            <person name="Barauna A.C."/>
            <person name="Silva K."/>
            <person name="Zilli J.E."/>
        </authorList>
    </citation>
    <scope>NUCLEOTIDE SEQUENCE [LARGE SCALE GENOMIC DNA]</scope>
    <source>
        <strain evidence="2 3">BR 10245</strain>
    </source>
</reference>